<dbReference type="GO" id="GO:0042973">
    <property type="term" value="F:glucan endo-1,3-beta-D-glucosidase activity"/>
    <property type="evidence" value="ECO:0007669"/>
    <property type="project" value="UniProtKB-EC"/>
</dbReference>
<organism evidence="11 12">
    <name type="scientific">Coemansia biformis</name>
    <dbReference type="NCBI Taxonomy" id="1286918"/>
    <lineage>
        <taxon>Eukaryota</taxon>
        <taxon>Fungi</taxon>
        <taxon>Fungi incertae sedis</taxon>
        <taxon>Zoopagomycota</taxon>
        <taxon>Kickxellomycotina</taxon>
        <taxon>Kickxellomycetes</taxon>
        <taxon>Kickxellales</taxon>
        <taxon>Kickxellaceae</taxon>
        <taxon>Coemansia</taxon>
    </lineage>
</organism>
<feature type="non-terminal residue" evidence="11">
    <location>
        <position position="1"/>
    </location>
</feature>
<dbReference type="Gene3D" id="2.70.98.30">
    <property type="entry name" value="Golgi alpha-mannosidase II, domain 4"/>
    <property type="match status" value="1"/>
</dbReference>
<evidence type="ECO:0000313" key="12">
    <source>
        <dbReference type="Proteomes" id="UP001143981"/>
    </source>
</evidence>
<dbReference type="AlphaFoldDB" id="A0A9W7YAG1"/>
<evidence type="ECO:0000256" key="3">
    <source>
        <dbReference type="ARBA" id="ARBA00012780"/>
    </source>
</evidence>
<dbReference type="PANTHER" id="PTHR31983">
    <property type="entry name" value="ENDO-1,3(4)-BETA-GLUCANASE 1"/>
    <property type="match status" value="1"/>
</dbReference>
<sequence>GVISALDTTKQSPLESSAGVVFKSRANSYLPNTQLFDTTALKVPLQTNRWWQNLILEQGVDPIHPYPYVVKCNKTSATVGFPKFLYNKANMVSDQAVDWEIADSTGALTKRQVTAIDALGVEVTWSGQKSSGMRSRFYKGMPFQTFELTSMAPVLKTNHAILKVEPLAHSVLSAHEHILQVTRDVANMPSLTKVTLNNGAQWLVATKPGIKWKAANGALVPDGSSGTQSYSGFVQLAHMGDNPDSNLSVLQQYAGTYAIEGSVTYAQVTNNSTGGRSSNIVLFYKTNTDAGGDTSKVYNSTSVSTTMQLLSFVLPHHVDHMEKTSLLSPGLSGYRSAKGPLTAVAGNMISYNQPLEPVSFEGRNKLSDSDRDRIQRQLSIDVATSLDTSAGDPYFFGKSVARVARLYQIASELGDSSSMGKLRDKLVSSLTLWLKDQSNSDPLVYDSSWGGIVSSKGIVDPGSDFGQGRYNDHHFHYGYFVYAGAILAQHDINSFAPLRDAMNQLLRDYASPSYADAYYPYMRHFDPYDGHSWAAGLFSFADGRNQESSGEAVNAYYAAYLYAKALGFSQVADFYETILNMEATSGRRYWHPLRSQAQELYGEPFIHNVIGINWASKADYVTFFGTNTEYIYGIQMLPFTPA</sequence>
<evidence type="ECO:0000256" key="7">
    <source>
        <dbReference type="ARBA" id="ARBA00023316"/>
    </source>
</evidence>
<keyword evidence="12" id="KW-1185">Reference proteome</keyword>
<name>A0A9W7YAG1_9FUNG</name>
<evidence type="ECO:0000256" key="8">
    <source>
        <dbReference type="ARBA" id="ARBA00023326"/>
    </source>
</evidence>
<dbReference type="Pfam" id="PF03639">
    <property type="entry name" value="Glyco_hydro_81"/>
    <property type="match status" value="1"/>
</dbReference>
<feature type="non-terminal residue" evidence="11">
    <location>
        <position position="642"/>
    </location>
</feature>
<dbReference type="EC" id="3.2.1.39" evidence="3"/>
<comment type="catalytic activity">
    <reaction evidence="1">
        <text>Hydrolysis of (1-&gt;3)-beta-D-glucosidic linkages in (1-&gt;3)-beta-D-glucans.</text>
        <dbReference type="EC" id="3.2.1.39"/>
    </reaction>
</comment>
<evidence type="ECO:0000256" key="4">
    <source>
        <dbReference type="ARBA" id="ARBA00022801"/>
    </source>
</evidence>
<evidence type="ECO:0000256" key="2">
    <source>
        <dbReference type="ARBA" id="ARBA00010730"/>
    </source>
</evidence>
<keyword evidence="6" id="KW-0326">Glycosidase</keyword>
<keyword evidence="7" id="KW-0961">Cell wall biogenesis/degradation</keyword>
<feature type="domain" description="Glycosyl hydrolase family 81 N-terminal" evidence="9">
    <location>
        <begin position="41"/>
        <end position="359"/>
    </location>
</feature>
<dbReference type="GO" id="GO:0000272">
    <property type="term" value="P:polysaccharide catabolic process"/>
    <property type="evidence" value="ECO:0007669"/>
    <property type="project" value="UniProtKB-KW"/>
</dbReference>
<keyword evidence="5" id="KW-0119">Carbohydrate metabolism</keyword>
<evidence type="ECO:0000313" key="11">
    <source>
        <dbReference type="EMBL" id="KAJ1727144.1"/>
    </source>
</evidence>
<evidence type="ECO:0000259" key="10">
    <source>
        <dbReference type="Pfam" id="PF17652"/>
    </source>
</evidence>
<keyword evidence="4" id="KW-0378">Hydrolase</keyword>
<dbReference type="InterPro" id="IPR005200">
    <property type="entry name" value="Endo-beta-glucanase"/>
</dbReference>
<dbReference type="EMBL" id="JANBOI010001206">
    <property type="protein sequence ID" value="KAJ1727144.1"/>
    <property type="molecule type" value="Genomic_DNA"/>
</dbReference>
<feature type="domain" description="Glycosyl hydrolase family 81 C-terminal" evidence="10">
    <location>
        <begin position="369"/>
        <end position="641"/>
    </location>
</feature>
<comment type="similarity">
    <text evidence="2">Belongs to the glycosyl hydrolase 81 family.</text>
</comment>
<proteinExistence type="inferred from homology"/>
<evidence type="ECO:0000259" key="9">
    <source>
        <dbReference type="Pfam" id="PF03639"/>
    </source>
</evidence>
<evidence type="ECO:0000256" key="5">
    <source>
        <dbReference type="ARBA" id="ARBA00023277"/>
    </source>
</evidence>
<evidence type="ECO:0000256" key="6">
    <source>
        <dbReference type="ARBA" id="ARBA00023295"/>
    </source>
</evidence>
<dbReference type="PANTHER" id="PTHR31983:SF0">
    <property type="entry name" value="GLUCAN ENDO-1,3-BETA-D-GLUCOSIDASE 2"/>
    <property type="match status" value="1"/>
</dbReference>
<dbReference type="OrthoDB" id="4473401at2759"/>
<dbReference type="GO" id="GO:0052861">
    <property type="term" value="F:endo-1,3(4)-beta-glucanase activity"/>
    <property type="evidence" value="ECO:0007669"/>
    <property type="project" value="InterPro"/>
</dbReference>
<dbReference type="PROSITE" id="PS52008">
    <property type="entry name" value="GH81"/>
    <property type="match status" value="1"/>
</dbReference>
<dbReference type="InterPro" id="IPR040720">
    <property type="entry name" value="GH81_C"/>
</dbReference>
<comment type="caution">
    <text evidence="11">The sequence shown here is derived from an EMBL/GenBank/DDBJ whole genome shotgun (WGS) entry which is preliminary data.</text>
</comment>
<evidence type="ECO:0000256" key="1">
    <source>
        <dbReference type="ARBA" id="ARBA00000382"/>
    </source>
</evidence>
<dbReference type="Proteomes" id="UP001143981">
    <property type="component" value="Unassembled WGS sequence"/>
</dbReference>
<accession>A0A9W7YAG1</accession>
<dbReference type="InterPro" id="IPR040451">
    <property type="entry name" value="GH81_N"/>
</dbReference>
<dbReference type="Pfam" id="PF17652">
    <property type="entry name" value="Glyco_hydro81C"/>
    <property type="match status" value="1"/>
</dbReference>
<protein>
    <recommendedName>
        <fullName evidence="3">glucan endo-1,3-beta-D-glucosidase</fullName>
        <ecNumber evidence="3">3.2.1.39</ecNumber>
    </recommendedName>
</protein>
<dbReference type="GO" id="GO:0071555">
    <property type="term" value="P:cell wall organization"/>
    <property type="evidence" value="ECO:0007669"/>
    <property type="project" value="UniProtKB-KW"/>
</dbReference>
<gene>
    <name evidence="11" type="ORF">LPJ61_004732</name>
</gene>
<keyword evidence="8" id="KW-0624">Polysaccharide degradation</keyword>
<reference evidence="11" key="1">
    <citation type="submission" date="2022-07" db="EMBL/GenBank/DDBJ databases">
        <title>Phylogenomic reconstructions and comparative analyses of Kickxellomycotina fungi.</title>
        <authorList>
            <person name="Reynolds N.K."/>
            <person name="Stajich J.E."/>
            <person name="Barry K."/>
            <person name="Grigoriev I.V."/>
            <person name="Crous P."/>
            <person name="Smith M.E."/>
        </authorList>
    </citation>
    <scope>NUCLEOTIDE SEQUENCE</scope>
    <source>
        <strain evidence="11">BCRC 34381</strain>
    </source>
</reference>